<accession>A0A2P5E7W8</accession>
<proteinExistence type="predicted"/>
<feature type="region of interest" description="Disordered" evidence="1">
    <location>
        <begin position="1"/>
        <end position="29"/>
    </location>
</feature>
<feature type="non-terminal residue" evidence="2">
    <location>
        <position position="1"/>
    </location>
</feature>
<evidence type="ECO:0000313" key="3">
    <source>
        <dbReference type="Proteomes" id="UP000237000"/>
    </source>
</evidence>
<dbReference type="AlphaFoldDB" id="A0A2P5E7W8"/>
<name>A0A2P5E7W8_TREOI</name>
<protein>
    <submittedName>
        <fullName evidence="2">Uncharacterized protein</fullName>
    </submittedName>
</protein>
<evidence type="ECO:0000256" key="1">
    <source>
        <dbReference type="SAM" id="MobiDB-lite"/>
    </source>
</evidence>
<gene>
    <name evidence="2" type="ORF">TorRG33x02_225820</name>
</gene>
<keyword evidence="3" id="KW-1185">Reference proteome</keyword>
<dbReference type="Proteomes" id="UP000237000">
    <property type="component" value="Unassembled WGS sequence"/>
</dbReference>
<reference evidence="3" key="1">
    <citation type="submission" date="2016-06" db="EMBL/GenBank/DDBJ databases">
        <title>Parallel loss of symbiosis genes in relatives of nitrogen-fixing non-legume Parasponia.</title>
        <authorList>
            <person name="Van Velzen R."/>
            <person name="Holmer R."/>
            <person name="Bu F."/>
            <person name="Rutten L."/>
            <person name="Van Zeijl A."/>
            <person name="Liu W."/>
            <person name="Santuari L."/>
            <person name="Cao Q."/>
            <person name="Sharma T."/>
            <person name="Shen D."/>
            <person name="Roswanjaya Y."/>
            <person name="Wardhani T."/>
            <person name="Kalhor M.S."/>
            <person name="Jansen J."/>
            <person name="Van den Hoogen J."/>
            <person name="Gungor B."/>
            <person name="Hartog M."/>
            <person name="Hontelez J."/>
            <person name="Verver J."/>
            <person name="Yang W.-C."/>
            <person name="Schijlen E."/>
            <person name="Repin R."/>
            <person name="Schilthuizen M."/>
            <person name="Schranz E."/>
            <person name="Heidstra R."/>
            <person name="Miyata K."/>
            <person name="Fedorova E."/>
            <person name="Kohlen W."/>
            <person name="Bisseling T."/>
            <person name="Smit S."/>
            <person name="Geurts R."/>
        </authorList>
    </citation>
    <scope>NUCLEOTIDE SEQUENCE [LARGE SCALE GENOMIC DNA]</scope>
    <source>
        <strain evidence="3">cv. RG33-2</strain>
    </source>
</reference>
<dbReference type="EMBL" id="JXTC01000212">
    <property type="protein sequence ID" value="PON81628.1"/>
    <property type="molecule type" value="Genomic_DNA"/>
</dbReference>
<dbReference type="InParanoid" id="A0A2P5E7W8"/>
<comment type="caution">
    <text evidence="2">The sequence shown here is derived from an EMBL/GenBank/DDBJ whole genome shotgun (WGS) entry which is preliminary data.</text>
</comment>
<evidence type="ECO:0000313" key="2">
    <source>
        <dbReference type="EMBL" id="PON81628.1"/>
    </source>
</evidence>
<organism evidence="2 3">
    <name type="scientific">Trema orientale</name>
    <name type="common">Charcoal tree</name>
    <name type="synonym">Celtis orientalis</name>
    <dbReference type="NCBI Taxonomy" id="63057"/>
    <lineage>
        <taxon>Eukaryota</taxon>
        <taxon>Viridiplantae</taxon>
        <taxon>Streptophyta</taxon>
        <taxon>Embryophyta</taxon>
        <taxon>Tracheophyta</taxon>
        <taxon>Spermatophyta</taxon>
        <taxon>Magnoliopsida</taxon>
        <taxon>eudicotyledons</taxon>
        <taxon>Gunneridae</taxon>
        <taxon>Pentapetalae</taxon>
        <taxon>rosids</taxon>
        <taxon>fabids</taxon>
        <taxon>Rosales</taxon>
        <taxon>Cannabaceae</taxon>
        <taxon>Trema</taxon>
    </lineage>
</organism>
<sequence>KGAKSMPRLKSVEGPKATSTSGLLPIEREQVETTTILQWQLANRDEEQQRHLDKT</sequence>